<evidence type="ECO:0000256" key="1">
    <source>
        <dbReference type="ARBA" id="ARBA00004123"/>
    </source>
</evidence>
<comment type="subcellular location">
    <subcellularLocation>
        <location evidence="1">Nucleus</location>
    </subcellularLocation>
</comment>
<keyword evidence="10" id="KW-1185">Reference proteome</keyword>
<evidence type="ECO:0000256" key="6">
    <source>
        <dbReference type="PROSITE-ProRule" id="PRU00094"/>
    </source>
</evidence>
<dbReference type="PROSITE" id="PS50114">
    <property type="entry name" value="GATA_ZN_FINGER_2"/>
    <property type="match status" value="2"/>
</dbReference>
<dbReference type="EMBL" id="JACAZI010000005">
    <property type="protein sequence ID" value="KAF7359897.1"/>
    <property type="molecule type" value="Genomic_DNA"/>
</dbReference>
<dbReference type="PANTHER" id="PTHR10071:SF281">
    <property type="entry name" value="BOX A-BINDING FACTOR-RELATED"/>
    <property type="match status" value="1"/>
</dbReference>
<dbReference type="GO" id="GO:0000122">
    <property type="term" value="P:negative regulation of transcription by RNA polymerase II"/>
    <property type="evidence" value="ECO:0007669"/>
    <property type="project" value="TreeGrafter"/>
</dbReference>
<evidence type="ECO:0000256" key="4">
    <source>
        <dbReference type="ARBA" id="ARBA00022833"/>
    </source>
</evidence>
<feature type="domain" description="GATA-type" evidence="8">
    <location>
        <begin position="180"/>
        <end position="226"/>
    </location>
</feature>
<organism evidence="9 10">
    <name type="scientific">Mycena venus</name>
    <dbReference type="NCBI Taxonomy" id="2733690"/>
    <lineage>
        <taxon>Eukaryota</taxon>
        <taxon>Fungi</taxon>
        <taxon>Dikarya</taxon>
        <taxon>Basidiomycota</taxon>
        <taxon>Agaricomycotina</taxon>
        <taxon>Agaricomycetes</taxon>
        <taxon>Agaricomycetidae</taxon>
        <taxon>Agaricales</taxon>
        <taxon>Marasmiineae</taxon>
        <taxon>Mycenaceae</taxon>
        <taxon>Mycena</taxon>
    </lineage>
</organism>
<evidence type="ECO:0000256" key="3">
    <source>
        <dbReference type="ARBA" id="ARBA00022771"/>
    </source>
</evidence>
<feature type="region of interest" description="Disordered" evidence="7">
    <location>
        <begin position="156"/>
        <end position="179"/>
    </location>
</feature>
<dbReference type="InterPro" id="IPR039355">
    <property type="entry name" value="Transcription_factor_GATA"/>
</dbReference>
<dbReference type="PRINTS" id="PR00619">
    <property type="entry name" value="GATAZNFINGER"/>
</dbReference>
<dbReference type="GO" id="GO:0045944">
    <property type="term" value="P:positive regulation of transcription by RNA polymerase II"/>
    <property type="evidence" value="ECO:0007669"/>
    <property type="project" value="TreeGrafter"/>
</dbReference>
<dbReference type="GO" id="GO:0008270">
    <property type="term" value="F:zinc ion binding"/>
    <property type="evidence" value="ECO:0007669"/>
    <property type="project" value="UniProtKB-KW"/>
</dbReference>
<name>A0A8H6YIU4_9AGAR</name>
<evidence type="ECO:0000259" key="8">
    <source>
        <dbReference type="PROSITE" id="PS50114"/>
    </source>
</evidence>
<proteinExistence type="predicted"/>
<feature type="domain" description="GATA-type" evidence="8">
    <location>
        <begin position="237"/>
        <end position="290"/>
    </location>
</feature>
<dbReference type="SUPFAM" id="SSF57716">
    <property type="entry name" value="Glucocorticoid receptor-like (DNA-binding domain)"/>
    <property type="match status" value="2"/>
</dbReference>
<dbReference type="PANTHER" id="PTHR10071">
    <property type="entry name" value="TRANSCRIPTION FACTOR GATA FAMILY MEMBER"/>
    <property type="match status" value="1"/>
</dbReference>
<evidence type="ECO:0000256" key="7">
    <source>
        <dbReference type="SAM" id="MobiDB-lite"/>
    </source>
</evidence>
<dbReference type="GO" id="GO:0000978">
    <property type="term" value="F:RNA polymerase II cis-regulatory region sequence-specific DNA binding"/>
    <property type="evidence" value="ECO:0007669"/>
    <property type="project" value="TreeGrafter"/>
</dbReference>
<dbReference type="PROSITE" id="PS00344">
    <property type="entry name" value="GATA_ZN_FINGER_1"/>
    <property type="match status" value="2"/>
</dbReference>
<comment type="caution">
    <text evidence="9">The sequence shown here is derived from an EMBL/GenBank/DDBJ whole genome shotgun (WGS) entry which is preliminary data.</text>
</comment>
<keyword evidence="5" id="KW-0539">Nucleus</keyword>
<feature type="region of interest" description="Disordered" evidence="7">
    <location>
        <begin position="37"/>
        <end position="86"/>
    </location>
</feature>
<dbReference type="AlphaFoldDB" id="A0A8H6YIU4"/>
<keyword evidence="4" id="KW-0862">Zinc</keyword>
<keyword evidence="2" id="KW-0479">Metal-binding</keyword>
<sequence length="299" mass="32835">MPFNIPLAPSQPLLSGLNSAFLPKLAVENPQNLSFTRAGCPDQISPSPAAQYYSDSSTESPYTESPQSAPHSYSNITPSSHDKRWPGDVGMQYESLSLPTSLGWPLLPFKPFDTESWNEMILCALESDAVAAHSPASKPHFFHPLCCPSPPSLLPTSGRSSPASGRSSSPASSRLGSGDITSDKVCSHCNTMRTPLWRREPVTNRPLCNACGVYLQQRKKMRPAVLMLIQCENDADKPGGPECSHCHTHRTSVWRRSRIGAKLCNACGVYERLHGFDRPLALRKDKVGRRGEHPKRMQS</sequence>
<dbReference type="Pfam" id="PF00320">
    <property type="entry name" value="GATA"/>
    <property type="match status" value="2"/>
</dbReference>
<gene>
    <name evidence="9" type="ORF">MVEN_00715400</name>
</gene>
<evidence type="ECO:0000256" key="2">
    <source>
        <dbReference type="ARBA" id="ARBA00022723"/>
    </source>
</evidence>
<feature type="compositionally biased region" description="Polar residues" evidence="7">
    <location>
        <begin position="44"/>
        <end position="79"/>
    </location>
</feature>
<accession>A0A8H6YIU4</accession>
<reference evidence="9" key="1">
    <citation type="submission" date="2020-05" db="EMBL/GenBank/DDBJ databases">
        <title>Mycena genomes resolve the evolution of fungal bioluminescence.</title>
        <authorList>
            <person name="Tsai I.J."/>
        </authorList>
    </citation>
    <scope>NUCLEOTIDE SEQUENCE</scope>
    <source>
        <strain evidence="9">CCC161011</strain>
    </source>
</reference>
<dbReference type="GO" id="GO:0000981">
    <property type="term" value="F:DNA-binding transcription factor activity, RNA polymerase II-specific"/>
    <property type="evidence" value="ECO:0007669"/>
    <property type="project" value="TreeGrafter"/>
</dbReference>
<protein>
    <submittedName>
        <fullName evidence="9">Gata zinc finger domain-containing protein</fullName>
    </submittedName>
</protein>
<dbReference type="InterPro" id="IPR013088">
    <property type="entry name" value="Znf_NHR/GATA"/>
</dbReference>
<evidence type="ECO:0000313" key="10">
    <source>
        <dbReference type="Proteomes" id="UP000620124"/>
    </source>
</evidence>
<keyword evidence="3 6" id="KW-0863">Zinc-finger</keyword>
<evidence type="ECO:0000256" key="5">
    <source>
        <dbReference type="ARBA" id="ARBA00023242"/>
    </source>
</evidence>
<dbReference type="SMART" id="SM00401">
    <property type="entry name" value="ZnF_GATA"/>
    <property type="match status" value="2"/>
</dbReference>
<feature type="compositionally biased region" description="Low complexity" evidence="7">
    <location>
        <begin position="156"/>
        <end position="178"/>
    </location>
</feature>
<dbReference type="Gene3D" id="3.30.50.10">
    <property type="entry name" value="Erythroid Transcription Factor GATA-1, subunit A"/>
    <property type="match status" value="2"/>
</dbReference>
<dbReference type="InterPro" id="IPR000679">
    <property type="entry name" value="Znf_GATA"/>
</dbReference>
<dbReference type="CDD" id="cd00202">
    <property type="entry name" value="ZnF_GATA"/>
    <property type="match status" value="2"/>
</dbReference>
<dbReference type="Proteomes" id="UP000620124">
    <property type="component" value="Unassembled WGS sequence"/>
</dbReference>
<evidence type="ECO:0000313" key="9">
    <source>
        <dbReference type="EMBL" id="KAF7359897.1"/>
    </source>
</evidence>
<dbReference type="GO" id="GO:0005634">
    <property type="term" value="C:nucleus"/>
    <property type="evidence" value="ECO:0007669"/>
    <property type="project" value="UniProtKB-SubCell"/>
</dbReference>
<dbReference type="OrthoDB" id="515401at2759"/>